<sequence length="179" mass="19811">MPEIQDGVYTIRNTGRSLMLDLKGNSPVAGNAIQGYEANGTVAQQWIIKRQSRTASTYSIQTNNSDAHGNGFFFPPRYDEGEKVVYYRRAVVVNLIDAGNDEYKIGYTLGSDKLVLALPGSQTEVALANDAENPVTDGHLSSLPLFDSSRFAEVWDDLQKRSSMVKLQKSLILMMRICS</sequence>
<accession>A0A9P5PDG2</accession>
<feature type="domain" description="Ricin B lectin" evidence="1">
    <location>
        <begin position="5"/>
        <end position="66"/>
    </location>
</feature>
<dbReference type="SUPFAM" id="SSF50370">
    <property type="entry name" value="Ricin B-like lectins"/>
    <property type="match status" value="1"/>
</dbReference>
<dbReference type="Gene3D" id="2.80.10.50">
    <property type="match status" value="1"/>
</dbReference>
<evidence type="ECO:0000313" key="2">
    <source>
        <dbReference type="EMBL" id="KAF9061838.1"/>
    </source>
</evidence>
<dbReference type="EMBL" id="JADNRY010000189">
    <property type="protein sequence ID" value="KAF9061838.1"/>
    <property type="molecule type" value="Genomic_DNA"/>
</dbReference>
<dbReference type="Pfam" id="PF14200">
    <property type="entry name" value="RicinB_lectin_2"/>
    <property type="match status" value="1"/>
</dbReference>
<protein>
    <recommendedName>
        <fullName evidence="1">Ricin B lectin domain-containing protein</fullName>
    </recommendedName>
</protein>
<dbReference type="OrthoDB" id="2615822at2759"/>
<evidence type="ECO:0000259" key="1">
    <source>
        <dbReference type="Pfam" id="PF14200"/>
    </source>
</evidence>
<dbReference type="AlphaFoldDB" id="A0A9P5PDG2"/>
<comment type="caution">
    <text evidence="2">The sequence shown here is derived from an EMBL/GenBank/DDBJ whole genome shotgun (WGS) entry which is preliminary data.</text>
</comment>
<name>A0A9P5PDG2_9AGAR</name>
<organism evidence="2 3">
    <name type="scientific">Rhodocollybia butyracea</name>
    <dbReference type="NCBI Taxonomy" id="206335"/>
    <lineage>
        <taxon>Eukaryota</taxon>
        <taxon>Fungi</taxon>
        <taxon>Dikarya</taxon>
        <taxon>Basidiomycota</taxon>
        <taxon>Agaricomycotina</taxon>
        <taxon>Agaricomycetes</taxon>
        <taxon>Agaricomycetidae</taxon>
        <taxon>Agaricales</taxon>
        <taxon>Marasmiineae</taxon>
        <taxon>Omphalotaceae</taxon>
        <taxon>Rhodocollybia</taxon>
    </lineage>
</organism>
<dbReference type="InterPro" id="IPR000772">
    <property type="entry name" value="Ricin_B_lectin"/>
</dbReference>
<dbReference type="InterPro" id="IPR035992">
    <property type="entry name" value="Ricin_B-like_lectins"/>
</dbReference>
<keyword evidence="3" id="KW-1185">Reference proteome</keyword>
<proteinExistence type="predicted"/>
<gene>
    <name evidence="2" type="ORF">BDP27DRAFT_1428530</name>
</gene>
<evidence type="ECO:0000313" key="3">
    <source>
        <dbReference type="Proteomes" id="UP000772434"/>
    </source>
</evidence>
<reference evidence="2" key="1">
    <citation type="submission" date="2020-11" db="EMBL/GenBank/DDBJ databases">
        <authorList>
            <consortium name="DOE Joint Genome Institute"/>
            <person name="Ahrendt S."/>
            <person name="Riley R."/>
            <person name="Andreopoulos W."/>
            <person name="Labutti K."/>
            <person name="Pangilinan J."/>
            <person name="Ruiz-Duenas F.J."/>
            <person name="Barrasa J.M."/>
            <person name="Sanchez-Garcia M."/>
            <person name="Camarero S."/>
            <person name="Miyauchi S."/>
            <person name="Serrano A."/>
            <person name="Linde D."/>
            <person name="Babiker R."/>
            <person name="Drula E."/>
            <person name="Ayuso-Fernandez I."/>
            <person name="Pacheco R."/>
            <person name="Padilla G."/>
            <person name="Ferreira P."/>
            <person name="Barriuso J."/>
            <person name="Kellner H."/>
            <person name="Castanera R."/>
            <person name="Alfaro M."/>
            <person name="Ramirez L."/>
            <person name="Pisabarro A.G."/>
            <person name="Kuo A."/>
            <person name="Tritt A."/>
            <person name="Lipzen A."/>
            <person name="He G."/>
            <person name="Yan M."/>
            <person name="Ng V."/>
            <person name="Cullen D."/>
            <person name="Martin F."/>
            <person name="Rosso M.-N."/>
            <person name="Henrissat B."/>
            <person name="Hibbett D."/>
            <person name="Martinez A.T."/>
            <person name="Grigoriev I.V."/>
        </authorList>
    </citation>
    <scope>NUCLEOTIDE SEQUENCE</scope>
    <source>
        <strain evidence="2">AH 40177</strain>
    </source>
</reference>
<dbReference type="Proteomes" id="UP000772434">
    <property type="component" value="Unassembled WGS sequence"/>
</dbReference>